<reference evidence="1" key="2">
    <citation type="submission" date="2021-04" db="EMBL/GenBank/DDBJ databases">
        <authorList>
            <person name="Gilroy R."/>
        </authorList>
    </citation>
    <scope>NUCLEOTIDE SEQUENCE</scope>
    <source>
        <strain evidence="1">Gambia11-129</strain>
    </source>
</reference>
<reference evidence="1" key="1">
    <citation type="journal article" date="2021" name="PeerJ">
        <title>Extensive microbial diversity within the chicken gut microbiome revealed by metagenomics and culture.</title>
        <authorList>
            <person name="Gilroy R."/>
            <person name="Ravi A."/>
            <person name="Getino M."/>
            <person name="Pursley I."/>
            <person name="Horton D.L."/>
            <person name="Alikhan N.F."/>
            <person name="Baker D."/>
            <person name="Gharbi K."/>
            <person name="Hall N."/>
            <person name="Watson M."/>
            <person name="Adriaenssens E.M."/>
            <person name="Foster-Nyarko E."/>
            <person name="Jarju S."/>
            <person name="Secka A."/>
            <person name="Antonio M."/>
            <person name="Oren A."/>
            <person name="Chaudhuri R.R."/>
            <person name="La Ragione R."/>
            <person name="Hildebrand F."/>
            <person name="Pallen M.J."/>
        </authorList>
    </citation>
    <scope>NUCLEOTIDE SEQUENCE</scope>
    <source>
        <strain evidence="1">Gambia11-129</strain>
    </source>
</reference>
<organism evidence="1 2">
    <name type="scientific">Candidatus Ornithospirochaeta avicola</name>
    <dbReference type="NCBI Taxonomy" id="2840896"/>
    <lineage>
        <taxon>Bacteria</taxon>
        <taxon>Pseudomonadati</taxon>
        <taxon>Spirochaetota</taxon>
        <taxon>Spirochaetia</taxon>
        <taxon>Spirochaetales</taxon>
        <taxon>Spirochaetaceae</taxon>
        <taxon>Spirochaetaceae incertae sedis</taxon>
        <taxon>Candidatus Ornithospirochaeta</taxon>
    </lineage>
</organism>
<accession>A0A9D1PTR5</accession>
<protein>
    <submittedName>
        <fullName evidence="1">Uncharacterized protein</fullName>
    </submittedName>
</protein>
<dbReference type="Proteomes" id="UP000823936">
    <property type="component" value="Unassembled WGS sequence"/>
</dbReference>
<evidence type="ECO:0000313" key="2">
    <source>
        <dbReference type="Proteomes" id="UP000823936"/>
    </source>
</evidence>
<gene>
    <name evidence="1" type="ORF">IAB12_04105</name>
</gene>
<evidence type="ECO:0000313" key="1">
    <source>
        <dbReference type="EMBL" id="HIV98945.1"/>
    </source>
</evidence>
<sequence>MTLSKDENNLFSGSAKVSNGFYKISIKANDAEIIVFDSARVYSDLTTLCYTTYEGELADVEINDEIIRTPDLDLDITSGETIAANGTLSAEASVTNLSSPQFSWYINGVKVENANSSTFSKDITDYSKGEKLTLTVFVEENSIIWSESKSVTVIEGVTLPDNVTISTEADAVFGKEVTLTYSGSDIPEGTSAVWKVQEEILASSTFTPSVIGKNIPVTLTLNASGVTKDYSSSIDISPDMESFSVSPLEAPEKALLSVEYKLNAPESASVAVKANENELQISEGKIAVPENLNGSLSLYWIVKSGEDEWTADTPVSVSIEASAAAEKPENASDSVGGNTDDSKIEFVETVLSSLDESSITFYETSDGSFNLNRTAEKTETGYTYYGYVSGGYTFWGTKNGESIDLTVKDSNANAFTVKAEGDSYTLNGEVLVVIPSTPPEVNTDESFGGATGDDKLSYVNSVLSELIQSPGSSRLETIENDDGSITYKMSGHQTESYIFWGEGTINYYTGEVTDADVTIQDSENNVFKVTCVNRVFYLNGVACVPEPLDPPVMPTEEYQDMGHETTPEEWETATTIVKSDITYLPVQAIYSNADIQNETVGNLSITMSDFEIEATVINDYQEKVTAEIYNETSGEYEYFSADVTILKNSYMHQVQGFSDIKIYFTYEGKTYEYTPSESDSDGTLISDETIIDDEHLLAIADAVCTFISSDANVAMFKTNAVKALFGQDITLSENVVINIKNYEMDVIDPVMNTMIQNHEYLVSLKDFKVYTYDENISYSSEGLHVTMDVDTTGMSEENPDPSKMYSYLSLHGPVTVDGKEYYFDYTIDGITGQVERGIRVDGVWKALSMGY</sequence>
<comment type="caution">
    <text evidence="1">The sequence shown here is derived from an EMBL/GenBank/DDBJ whole genome shotgun (WGS) entry which is preliminary data.</text>
</comment>
<dbReference type="EMBL" id="DXHU01000016">
    <property type="protein sequence ID" value="HIV98945.1"/>
    <property type="molecule type" value="Genomic_DNA"/>
</dbReference>
<name>A0A9D1PTR5_9SPIO</name>
<proteinExistence type="predicted"/>
<dbReference type="AlphaFoldDB" id="A0A9D1PTR5"/>